<feature type="region of interest" description="Disordered" evidence="4">
    <location>
        <begin position="392"/>
        <end position="411"/>
    </location>
</feature>
<keyword evidence="3 7" id="KW-0808">Transferase</keyword>
<accession>A0A494X3N8</accession>
<evidence type="ECO:0000256" key="4">
    <source>
        <dbReference type="SAM" id="MobiDB-lite"/>
    </source>
</evidence>
<feature type="compositionally biased region" description="Basic and acidic residues" evidence="4">
    <location>
        <begin position="400"/>
        <end position="411"/>
    </location>
</feature>
<dbReference type="PANTHER" id="PTHR12526">
    <property type="entry name" value="GLYCOSYLTRANSFERASE"/>
    <property type="match status" value="1"/>
</dbReference>
<comment type="caution">
    <text evidence="7">The sequence shown here is derived from an EMBL/GenBank/DDBJ whole genome shotgun (WGS) entry which is preliminary data.</text>
</comment>
<reference evidence="7 8" key="1">
    <citation type="submission" date="2018-10" db="EMBL/GenBank/DDBJ databases">
        <title>Robbsia sp. DHC34, isolated from soil.</title>
        <authorList>
            <person name="Gao Z.-H."/>
            <person name="Qiu L.-H."/>
        </authorList>
    </citation>
    <scope>NUCLEOTIDE SEQUENCE [LARGE SCALE GENOMIC DNA]</scope>
    <source>
        <strain evidence="7 8">DHC34</strain>
    </source>
</reference>
<dbReference type="RefSeq" id="WP_121090899.1">
    <property type="nucleotide sequence ID" value="NZ_RBZU01000017.1"/>
</dbReference>
<evidence type="ECO:0000313" key="8">
    <source>
        <dbReference type="Proteomes" id="UP000270342"/>
    </source>
</evidence>
<dbReference type="Gene3D" id="3.40.50.2000">
    <property type="entry name" value="Glycogen Phosphorylase B"/>
    <property type="match status" value="2"/>
</dbReference>
<dbReference type="AlphaFoldDB" id="A0A494X3N8"/>
<protein>
    <submittedName>
        <fullName evidence="7">Glycosyltransferase family 1 protein</fullName>
    </submittedName>
</protein>
<gene>
    <name evidence="7" type="ORF">D7S86_26080</name>
</gene>
<evidence type="ECO:0000259" key="5">
    <source>
        <dbReference type="Pfam" id="PF00534"/>
    </source>
</evidence>
<evidence type="ECO:0000256" key="3">
    <source>
        <dbReference type="ARBA" id="ARBA00022679"/>
    </source>
</evidence>
<evidence type="ECO:0000256" key="2">
    <source>
        <dbReference type="ARBA" id="ARBA00022676"/>
    </source>
</evidence>
<dbReference type="Pfam" id="PF13439">
    <property type="entry name" value="Glyco_transf_4"/>
    <property type="match status" value="1"/>
</dbReference>
<feature type="domain" description="Glycosyltransferase subfamily 4-like N-terminal" evidence="6">
    <location>
        <begin position="20"/>
        <end position="185"/>
    </location>
</feature>
<organism evidence="7 8">
    <name type="scientific">Pararobbsia silviterrae</name>
    <dbReference type="NCBI Taxonomy" id="1792498"/>
    <lineage>
        <taxon>Bacteria</taxon>
        <taxon>Pseudomonadati</taxon>
        <taxon>Pseudomonadota</taxon>
        <taxon>Betaproteobacteria</taxon>
        <taxon>Burkholderiales</taxon>
        <taxon>Burkholderiaceae</taxon>
        <taxon>Pararobbsia</taxon>
    </lineage>
</organism>
<dbReference type="InterPro" id="IPR028098">
    <property type="entry name" value="Glyco_trans_4-like_N"/>
</dbReference>
<dbReference type="GO" id="GO:0016757">
    <property type="term" value="F:glycosyltransferase activity"/>
    <property type="evidence" value="ECO:0007669"/>
    <property type="project" value="UniProtKB-KW"/>
</dbReference>
<keyword evidence="8" id="KW-1185">Reference proteome</keyword>
<dbReference type="SUPFAM" id="SSF53756">
    <property type="entry name" value="UDP-Glycosyltransferase/glycogen phosphorylase"/>
    <property type="match status" value="1"/>
</dbReference>
<proteinExistence type="inferred from homology"/>
<dbReference type="Pfam" id="PF00534">
    <property type="entry name" value="Glycos_transf_1"/>
    <property type="match status" value="1"/>
</dbReference>
<keyword evidence="2" id="KW-0328">Glycosyltransferase</keyword>
<evidence type="ECO:0000313" key="7">
    <source>
        <dbReference type="EMBL" id="RKP45317.1"/>
    </source>
</evidence>
<dbReference type="PANTHER" id="PTHR12526:SF640">
    <property type="entry name" value="COLANIC ACID BIOSYNTHESIS GLYCOSYLTRANSFERASE WCAL-RELATED"/>
    <property type="match status" value="1"/>
</dbReference>
<dbReference type="InterPro" id="IPR001296">
    <property type="entry name" value="Glyco_trans_1"/>
</dbReference>
<dbReference type="CDD" id="cd03801">
    <property type="entry name" value="GT4_PimA-like"/>
    <property type="match status" value="1"/>
</dbReference>
<evidence type="ECO:0000256" key="1">
    <source>
        <dbReference type="ARBA" id="ARBA00009481"/>
    </source>
</evidence>
<feature type="domain" description="Glycosyl transferase family 1" evidence="5">
    <location>
        <begin position="200"/>
        <end position="365"/>
    </location>
</feature>
<comment type="similarity">
    <text evidence="1">Belongs to the glycosyltransferase group 1 family. Glycosyltransferase 4 subfamily.</text>
</comment>
<sequence>MNAQRISALQLGLHWFPERPGGLDRIYQNLIEALPDAGVDVRGLVAGSDAVARESNGVVRAFARPDRPLVERLRAARRAVRAMLGEWSPDVVVSHFALYSAPSLDLYRDRPLVSHFQGPWSDETGLERRATGVHLGGMTKALIERAVYRRSTRIIVLSSAFRDVLESRFGVPGEVIRVIPGCVDVPRFAISTSREVACETLGLPADRPIVVTVRRLARRMGIEDLIDSFRQVRHTVPDALLVIVGGGVLKDELAARVAQHGLENHVRLLGRIEDDVLPLVYRAADLSIVPTVALEGFGLTTVESLAAGTPVLVTPVGGLPEAVSGLSQDLVLPNFGANALAAGIVDALRGHLRLPSADACHAYARTGFDVPVKAARTAKVYQEAVRVFGEQHSARRGGRRSRDAAMMRRDA</sequence>
<evidence type="ECO:0000259" key="6">
    <source>
        <dbReference type="Pfam" id="PF13439"/>
    </source>
</evidence>
<dbReference type="EMBL" id="RBZU01000017">
    <property type="protein sequence ID" value="RKP45317.1"/>
    <property type="molecule type" value="Genomic_DNA"/>
</dbReference>
<name>A0A494X3N8_9BURK</name>
<dbReference type="OrthoDB" id="8555507at2"/>
<dbReference type="Proteomes" id="UP000270342">
    <property type="component" value="Unassembled WGS sequence"/>
</dbReference>